<dbReference type="Proteomes" id="UP001240447">
    <property type="component" value="Unassembled WGS sequence"/>
</dbReference>
<protein>
    <submittedName>
        <fullName evidence="3">SRNA-binding protein</fullName>
    </submittedName>
</protein>
<evidence type="ECO:0000313" key="3">
    <source>
        <dbReference type="EMBL" id="MDP9823485.1"/>
    </source>
</evidence>
<comment type="caution">
    <text evidence="3">The sequence shown here is derived from an EMBL/GenBank/DDBJ whole genome shotgun (WGS) entry which is preliminary data.</text>
</comment>
<proteinExistence type="predicted"/>
<reference evidence="3 4" key="1">
    <citation type="submission" date="2023-07" db="EMBL/GenBank/DDBJ databases">
        <title>Sequencing the genomes of 1000 actinobacteria strains.</title>
        <authorList>
            <person name="Klenk H.-P."/>
        </authorList>
    </citation>
    <scope>NUCLEOTIDE SEQUENCE [LARGE SCALE GENOMIC DNA]</scope>
    <source>
        <strain evidence="3 4">GD13</strain>
    </source>
</reference>
<gene>
    <name evidence="3" type="ORF">J2S59_003294</name>
</gene>
<feature type="region of interest" description="Disordered" evidence="1">
    <location>
        <begin position="1"/>
        <end position="52"/>
    </location>
</feature>
<organism evidence="3 4">
    <name type="scientific">Nocardioides massiliensis</name>
    <dbReference type="NCBI Taxonomy" id="1325935"/>
    <lineage>
        <taxon>Bacteria</taxon>
        <taxon>Bacillati</taxon>
        <taxon>Actinomycetota</taxon>
        <taxon>Actinomycetes</taxon>
        <taxon>Propionibacteriales</taxon>
        <taxon>Nocardioidaceae</taxon>
        <taxon>Nocardioides</taxon>
    </lineage>
</organism>
<accession>A0ABT9NTX9</accession>
<evidence type="ECO:0000313" key="4">
    <source>
        <dbReference type="Proteomes" id="UP001240447"/>
    </source>
</evidence>
<keyword evidence="4" id="KW-1185">Reference proteome</keyword>
<feature type="transmembrane region" description="Helical" evidence="2">
    <location>
        <begin position="56"/>
        <end position="73"/>
    </location>
</feature>
<sequence length="100" mass="11117">MSKQRAQQRAQQQAARERRKRERAATPSKPRTPARKGPAGRPTGELARRSRQRTSLAVAIVLLLQLGAGLLWRDWAANLAVFIVSAAIAVIVLGSLRRRR</sequence>
<evidence type="ECO:0000256" key="2">
    <source>
        <dbReference type="SAM" id="Phobius"/>
    </source>
</evidence>
<evidence type="ECO:0000256" key="1">
    <source>
        <dbReference type="SAM" id="MobiDB-lite"/>
    </source>
</evidence>
<dbReference type="RefSeq" id="WP_068117517.1">
    <property type="nucleotide sequence ID" value="NZ_CCXJ01000091.1"/>
</dbReference>
<keyword evidence="2" id="KW-0812">Transmembrane</keyword>
<dbReference type="EMBL" id="JAUSQM010000001">
    <property type="protein sequence ID" value="MDP9823485.1"/>
    <property type="molecule type" value="Genomic_DNA"/>
</dbReference>
<feature type="transmembrane region" description="Helical" evidence="2">
    <location>
        <begin position="79"/>
        <end position="96"/>
    </location>
</feature>
<keyword evidence="2" id="KW-1133">Transmembrane helix</keyword>
<feature type="compositionally biased region" description="Low complexity" evidence="1">
    <location>
        <begin position="1"/>
        <end position="14"/>
    </location>
</feature>
<name>A0ABT9NTX9_9ACTN</name>
<keyword evidence="2" id="KW-0472">Membrane</keyword>